<evidence type="ECO:0000313" key="2">
    <source>
        <dbReference type="Proteomes" id="UP000018958"/>
    </source>
</evidence>
<comment type="caution">
    <text evidence="1">The sequence shown here is derived from an EMBL/GenBank/DDBJ whole genome shotgun (WGS) entry which is preliminary data.</text>
</comment>
<dbReference type="Proteomes" id="UP000018958">
    <property type="component" value="Unassembled WGS sequence"/>
</dbReference>
<proteinExistence type="predicted"/>
<accession>W2VNP0</accession>
<gene>
    <name evidence="1" type="ORF">F441_22601</name>
</gene>
<dbReference type="AlphaFoldDB" id="W2VNP0"/>
<dbReference type="EMBL" id="ANIX01004853">
    <property type="protein sequence ID" value="ETO99976.1"/>
    <property type="molecule type" value="Genomic_DNA"/>
</dbReference>
<organism evidence="1 2">
    <name type="scientific">Phytophthora nicotianae CJ01A1</name>
    <dbReference type="NCBI Taxonomy" id="1317063"/>
    <lineage>
        <taxon>Eukaryota</taxon>
        <taxon>Sar</taxon>
        <taxon>Stramenopiles</taxon>
        <taxon>Oomycota</taxon>
        <taxon>Peronosporomycetes</taxon>
        <taxon>Peronosporales</taxon>
        <taxon>Peronosporaceae</taxon>
        <taxon>Phytophthora</taxon>
    </lineage>
</organism>
<protein>
    <submittedName>
        <fullName evidence="1">Uncharacterized protein</fullName>
    </submittedName>
</protein>
<name>W2VNP0_PHYNI</name>
<evidence type="ECO:0000313" key="1">
    <source>
        <dbReference type="EMBL" id="ETO99976.1"/>
    </source>
</evidence>
<reference evidence="1 2" key="1">
    <citation type="submission" date="2013-11" db="EMBL/GenBank/DDBJ databases">
        <title>The Genome Sequence of Phytophthora parasitica CJ01A1.</title>
        <authorList>
            <consortium name="The Broad Institute Genomics Platform"/>
            <person name="Russ C."/>
            <person name="Tyler B."/>
            <person name="Panabieres F."/>
            <person name="Shan W."/>
            <person name="Tripathy S."/>
            <person name="Grunwald N."/>
            <person name="Machado M."/>
            <person name="Johnson C.S."/>
            <person name="Walker B."/>
            <person name="Young S.K."/>
            <person name="Zeng Q."/>
            <person name="Gargeya S."/>
            <person name="Fitzgerald M."/>
            <person name="Haas B."/>
            <person name="Abouelleil A."/>
            <person name="Allen A.W."/>
            <person name="Alvarado L."/>
            <person name="Arachchi H.M."/>
            <person name="Berlin A.M."/>
            <person name="Chapman S.B."/>
            <person name="Gainer-Dewar J."/>
            <person name="Goldberg J."/>
            <person name="Griggs A."/>
            <person name="Gujja S."/>
            <person name="Hansen M."/>
            <person name="Howarth C."/>
            <person name="Imamovic A."/>
            <person name="Ireland A."/>
            <person name="Larimer J."/>
            <person name="McCowan C."/>
            <person name="Murphy C."/>
            <person name="Pearson M."/>
            <person name="Poon T.W."/>
            <person name="Priest M."/>
            <person name="Roberts A."/>
            <person name="Saif S."/>
            <person name="Shea T."/>
            <person name="Sisk P."/>
            <person name="Sykes S."/>
            <person name="Wortman J."/>
            <person name="Nusbaum C."/>
            <person name="Birren B."/>
        </authorList>
    </citation>
    <scope>NUCLEOTIDE SEQUENCE [LARGE SCALE GENOMIC DNA]</scope>
    <source>
        <strain evidence="1 2">CJ01A1</strain>
    </source>
</reference>
<sequence>MTSPYDTRHETTAVDINADAGFVYNESESVTRNARRFQYYAGMCNYYHVLGCQYNVFIENLGGDPFWVYTMFYNDVQPPPGATNEDMQLLSDVTYKYLDRRYVAVQSVDAITANELRSKPSVVYNKYRPGQSKRQIQIKLNYLVEFKELKDGLRWSIQRQPITVTMYQASDSVD</sequence>